<evidence type="ECO:0008006" key="10">
    <source>
        <dbReference type="Google" id="ProtNLM"/>
    </source>
</evidence>
<evidence type="ECO:0000313" key="9">
    <source>
        <dbReference type="Proteomes" id="UP000636264"/>
    </source>
</evidence>
<dbReference type="EMBL" id="BMIF01000017">
    <property type="protein sequence ID" value="GGA80449.1"/>
    <property type="molecule type" value="Genomic_DNA"/>
</dbReference>
<name>A0A916S318_9HYPH</name>
<evidence type="ECO:0000256" key="5">
    <source>
        <dbReference type="ARBA" id="ARBA00035648"/>
    </source>
</evidence>
<protein>
    <recommendedName>
        <fullName evidence="10">YicC family protein</fullName>
    </recommendedName>
</protein>
<evidence type="ECO:0000256" key="4">
    <source>
        <dbReference type="ARBA" id="ARBA00022801"/>
    </source>
</evidence>
<proteinExistence type="inferred from homology"/>
<dbReference type="Pfam" id="PF03755">
    <property type="entry name" value="YicC-like_N"/>
    <property type="match status" value="1"/>
</dbReference>
<keyword evidence="4" id="KW-0378">Hydrolase</keyword>
<feature type="domain" description="Endoribonuclease YicC-like N-terminal" evidence="6">
    <location>
        <begin position="2"/>
        <end position="138"/>
    </location>
</feature>
<reference evidence="8" key="2">
    <citation type="submission" date="2020-09" db="EMBL/GenBank/DDBJ databases">
        <authorList>
            <person name="Sun Q."/>
            <person name="Zhou Y."/>
        </authorList>
    </citation>
    <scope>NUCLEOTIDE SEQUENCE</scope>
    <source>
        <strain evidence="8">CGMCC 1.15320</strain>
    </source>
</reference>
<evidence type="ECO:0000256" key="2">
    <source>
        <dbReference type="ARBA" id="ARBA00022722"/>
    </source>
</evidence>
<keyword evidence="2" id="KW-0540">Nuclease</keyword>
<reference evidence="8" key="1">
    <citation type="journal article" date="2014" name="Int. J. Syst. Evol. Microbiol.">
        <title>Complete genome sequence of Corynebacterium casei LMG S-19264T (=DSM 44701T), isolated from a smear-ripened cheese.</title>
        <authorList>
            <consortium name="US DOE Joint Genome Institute (JGI-PGF)"/>
            <person name="Walter F."/>
            <person name="Albersmeier A."/>
            <person name="Kalinowski J."/>
            <person name="Ruckert C."/>
        </authorList>
    </citation>
    <scope>NUCLEOTIDE SEQUENCE</scope>
    <source>
        <strain evidence="8">CGMCC 1.15320</strain>
    </source>
</reference>
<evidence type="ECO:0000313" key="8">
    <source>
        <dbReference type="EMBL" id="GGA80449.1"/>
    </source>
</evidence>
<keyword evidence="3" id="KW-0255">Endonuclease</keyword>
<dbReference type="PANTHER" id="PTHR30636">
    <property type="entry name" value="UPF0701 PROTEIN YICC"/>
    <property type="match status" value="1"/>
</dbReference>
<evidence type="ECO:0000256" key="3">
    <source>
        <dbReference type="ARBA" id="ARBA00022759"/>
    </source>
</evidence>
<dbReference type="GO" id="GO:0004521">
    <property type="term" value="F:RNA endonuclease activity"/>
    <property type="evidence" value="ECO:0007669"/>
    <property type="project" value="InterPro"/>
</dbReference>
<comment type="caution">
    <text evidence="8">The sequence shown here is derived from an EMBL/GenBank/DDBJ whole genome shotgun (WGS) entry which is preliminary data.</text>
</comment>
<comment type="cofactor">
    <cofactor evidence="1">
        <name>a divalent metal cation</name>
        <dbReference type="ChEBI" id="CHEBI:60240"/>
    </cofactor>
</comment>
<feature type="domain" description="Endoribonuclease YicC-like C-terminal" evidence="7">
    <location>
        <begin position="162"/>
        <end position="274"/>
    </location>
</feature>
<evidence type="ECO:0000259" key="6">
    <source>
        <dbReference type="Pfam" id="PF03755"/>
    </source>
</evidence>
<dbReference type="NCBIfam" id="TIGR00255">
    <property type="entry name" value="YicC/YloC family endoribonuclease"/>
    <property type="match status" value="1"/>
</dbReference>
<comment type="similarity">
    <text evidence="5">Belongs to the YicC/YloC family.</text>
</comment>
<dbReference type="Proteomes" id="UP000636264">
    <property type="component" value="Unassembled WGS sequence"/>
</dbReference>
<dbReference type="InterPro" id="IPR013551">
    <property type="entry name" value="YicC-like_C"/>
</dbReference>
<dbReference type="Pfam" id="PF08340">
    <property type="entry name" value="YicC-like_C"/>
    <property type="match status" value="1"/>
</dbReference>
<dbReference type="GO" id="GO:0016787">
    <property type="term" value="F:hydrolase activity"/>
    <property type="evidence" value="ECO:0007669"/>
    <property type="project" value="UniProtKB-KW"/>
</dbReference>
<evidence type="ECO:0000259" key="7">
    <source>
        <dbReference type="Pfam" id="PF08340"/>
    </source>
</evidence>
<evidence type="ECO:0000256" key="1">
    <source>
        <dbReference type="ARBA" id="ARBA00001968"/>
    </source>
</evidence>
<organism evidence="8 9">
    <name type="scientific">Nitratireductor aestuarii</name>
    <dbReference type="NCBI Taxonomy" id="1735103"/>
    <lineage>
        <taxon>Bacteria</taxon>
        <taxon>Pseudomonadati</taxon>
        <taxon>Pseudomonadota</taxon>
        <taxon>Alphaproteobacteria</taxon>
        <taxon>Hyphomicrobiales</taxon>
        <taxon>Phyllobacteriaceae</taxon>
        <taxon>Nitratireductor</taxon>
    </lineage>
</organism>
<dbReference type="InterPro" id="IPR005229">
    <property type="entry name" value="YicC/YloC-like"/>
</dbReference>
<dbReference type="AlphaFoldDB" id="A0A916S318"/>
<dbReference type="InterPro" id="IPR013527">
    <property type="entry name" value="YicC-like_N"/>
</dbReference>
<accession>A0A916S318</accession>
<gene>
    <name evidence="8" type="ORF">GCM10011385_38390</name>
</gene>
<keyword evidence="9" id="KW-1185">Reference proteome</keyword>
<dbReference type="PANTHER" id="PTHR30636:SF3">
    <property type="entry name" value="UPF0701 PROTEIN YICC"/>
    <property type="match status" value="1"/>
</dbReference>
<sequence length="274" mass="30201">MTWELRSVNGRGLEARLRLTPGYERLEQPARAVLQKQFSRGNIQASLTINRSDAVRRPVIDEQLLTELAAIAKDLHEKHGAAPATADGLLALRGVLEMPDHEEDEETRQKLDALILVTLDEAAGALATARRGEGAALRDVLLGHIDTIEVLTKKAEQDPAREAANLRARLETQLRPLLDISSMDEARLYQEAAILATKADIREEIDRLLTHVASARSLLKGDGPVGRKLDFLAQEFNREANTLCSKSNAATITAVGLELKVAVDQFREQIQNLE</sequence>